<feature type="region of interest" description="Disordered" evidence="1">
    <location>
        <begin position="415"/>
        <end position="473"/>
    </location>
</feature>
<gene>
    <name evidence="2" type="ORF">SAMN04487945_1562</name>
</gene>
<evidence type="ECO:0000313" key="3">
    <source>
        <dbReference type="Proteomes" id="UP000198518"/>
    </source>
</evidence>
<dbReference type="SUPFAM" id="SSF82171">
    <property type="entry name" value="DPP6 N-terminal domain-like"/>
    <property type="match status" value="1"/>
</dbReference>
<protein>
    <submittedName>
        <fullName evidence="2">LVIVD repeat-containing protein</fullName>
    </submittedName>
</protein>
<evidence type="ECO:0000313" key="2">
    <source>
        <dbReference type="EMBL" id="SEW11636.1"/>
    </source>
</evidence>
<dbReference type="AlphaFoldDB" id="A0A1I0PB92"/>
<feature type="compositionally biased region" description="Gly residues" evidence="1">
    <location>
        <begin position="458"/>
        <end position="471"/>
    </location>
</feature>
<dbReference type="STRING" id="355548.SAMN04487945_1562"/>
<dbReference type="InterPro" id="IPR013211">
    <property type="entry name" value="LVIVD"/>
</dbReference>
<dbReference type="InterPro" id="IPR015943">
    <property type="entry name" value="WD40/YVTN_repeat-like_dom_sf"/>
</dbReference>
<name>A0A1I0PB92_9EURY</name>
<dbReference type="Gene3D" id="2.130.10.10">
    <property type="entry name" value="YVTN repeat-like/Quinoprotein amine dehydrogenase"/>
    <property type="match status" value="1"/>
</dbReference>
<reference evidence="2 3" key="1">
    <citation type="submission" date="2016-10" db="EMBL/GenBank/DDBJ databases">
        <authorList>
            <person name="de Groot N.N."/>
        </authorList>
    </citation>
    <scope>NUCLEOTIDE SEQUENCE [LARGE SCALE GENOMIC DNA]</scope>
    <source>
        <strain evidence="2 3">CGMCC 1.5337</strain>
    </source>
</reference>
<accession>A0A1I0PB92</accession>
<dbReference type="RefSeq" id="WP_089668766.1">
    <property type="nucleotide sequence ID" value="NZ_FOJA01000001.1"/>
</dbReference>
<dbReference type="EMBL" id="FOJA01000001">
    <property type="protein sequence ID" value="SEW11636.1"/>
    <property type="molecule type" value="Genomic_DNA"/>
</dbReference>
<proteinExistence type="predicted"/>
<dbReference type="Proteomes" id="UP000198518">
    <property type="component" value="Unassembled WGS sequence"/>
</dbReference>
<sequence>MRRRDVLRGAAGAAALPFASRITAATNQDAYAPLGTVDLPGAKEVVVGDSGDTAYVATTEGFATVDVSDPESPETLFSASSLLADRETGPMTGIYDVKVEGDTLAVVGPANPSRKDRLRGMAVYDVSDPAAPERTGFHETAYAIHNAYLHDGIAYLTALHPEQVYDRETPATNPVVLVDVTGDELEEVGRWSLADHDEGWLDVAYYPRSNHDVYVQDDVLYIAHWDAGTWLVDVSDPANPEHINHFGDYSLEDLRALSPNEQINEGTEKPGNSHYVAVNDDATLLASGAESWDIPETEEMGAPGGIDLWDISDPQSPEKLAVIEGPPTPDPTRGGVWTTSHNFDFDGDRLYTSWYRGGVKVHDVSDPANPEQLAWWRQPEEAMFWTAKSMGDGEAFVASSMRGGEEYGPGLFTFPDRAGEQADAPSLTTTEQATTTAAEETTAATTTSAATTTDSQSGDGGSDGESGGSATGFGVFAAVSGASAAALAAWRRLD</sequence>
<dbReference type="Pfam" id="PF08309">
    <property type="entry name" value="LVIVD"/>
    <property type="match status" value="2"/>
</dbReference>
<evidence type="ECO:0000256" key="1">
    <source>
        <dbReference type="SAM" id="MobiDB-lite"/>
    </source>
</evidence>
<organism evidence="2 3">
    <name type="scientific">Halobacterium jilantaiense</name>
    <dbReference type="NCBI Taxonomy" id="355548"/>
    <lineage>
        <taxon>Archaea</taxon>
        <taxon>Methanobacteriati</taxon>
        <taxon>Methanobacteriota</taxon>
        <taxon>Stenosarchaea group</taxon>
        <taxon>Halobacteria</taxon>
        <taxon>Halobacteriales</taxon>
        <taxon>Halobacteriaceae</taxon>
        <taxon>Halobacterium</taxon>
    </lineage>
</organism>
<feature type="compositionally biased region" description="Low complexity" evidence="1">
    <location>
        <begin position="428"/>
        <end position="457"/>
    </location>
</feature>
<keyword evidence="3" id="KW-1185">Reference proteome</keyword>
<dbReference type="OrthoDB" id="134269at2157"/>